<dbReference type="Pfam" id="PF01596">
    <property type="entry name" value="Methyltransf_3"/>
    <property type="match status" value="1"/>
</dbReference>
<dbReference type="InterPro" id="IPR029063">
    <property type="entry name" value="SAM-dependent_MTases_sf"/>
</dbReference>
<evidence type="ECO:0000256" key="3">
    <source>
        <dbReference type="ARBA" id="ARBA00022691"/>
    </source>
</evidence>
<protein>
    <submittedName>
        <fullName evidence="4">Caffeoyl-CoA O-methyltransferase</fullName>
    </submittedName>
</protein>
<dbReference type="InterPro" id="IPR002935">
    <property type="entry name" value="SAM_O-MeTrfase"/>
</dbReference>
<accession>A0ABT1HI26</accession>
<dbReference type="PROSITE" id="PS51682">
    <property type="entry name" value="SAM_OMT_I"/>
    <property type="match status" value="1"/>
</dbReference>
<comment type="caution">
    <text evidence="4">The sequence shown here is derived from an EMBL/GenBank/DDBJ whole genome shotgun (WGS) entry which is preliminary data.</text>
</comment>
<evidence type="ECO:0000256" key="2">
    <source>
        <dbReference type="ARBA" id="ARBA00022679"/>
    </source>
</evidence>
<proteinExistence type="predicted"/>
<evidence type="ECO:0000256" key="1">
    <source>
        <dbReference type="ARBA" id="ARBA00022603"/>
    </source>
</evidence>
<keyword evidence="1" id="KW-0489">Methyltransferase</keyword>
<keyword evidence="5" id="KW-1185">Reference proteome</keyword>
<organism evidence="4 5">
    <name type="scientific">Williamsia maris</name>
    <dbReference type="NCBI Taxonomy" id="72806"/>
    <lineage>
        <taxon>Bacteria</taxon>
        <taxon>Bacillati</taxon>
        <taxon>Actinomycetota</taxon>
        <taxon>Actinomycetes</taxon>
        <taxon>Mycobacteriales</taxon>
        <taxon>Nocardiaceae</taxon>
        <taxon>Williamsia</taxon>
    </lineage>
</organism>
<name>A0ABT1HI26_9NOCA</name>
<dbReference type="Gene3D" id="3.40.50.150">
    <property type="entry name" value="Vaccinia Virus protein VP39"/>
    <property type="match status" value="1"/>
</dbReference>
<dbReference type="PANTHER" id="PTHR10509">
    <property type="entry name" value="O-METHYLTRANSFERASE-RELATED"/>
    <property type="match status" value="1"/>
</dbReference>
<dbReference type="InterPro" id="IPR050362">
    <property type="entry name" value="Cation-dep_OMT"/>
</dbReference>
<keyword evidence="3" id="KW-0949">S-adenosyl-L-methionine</keyword>
<dbReference type="EMBL" id="JAMTCJ010000003">
    <property type="protein sequence ID" value="MCP2176880.1"/>
    <property type="molecule type" value="Genomic_DNA"/>
</dbReference>
<keyword evidence="2" id="KW-0808">Transferase</keyword>
<evidence type="ECO:0000313" key="4">
    <source>
        <dbReference type="EMBL" id="MCP2176880.1"/>
    </source>
</evidence>
<reference evidence="4 5" key="1">
    <citation type="submission" date="2022-06" db="EMBL/GenBank/DDBJ databases">
        <title>Genomic Encyclopedia of Archaeal and Bacterial Type Strains, Phase II (KMG-II): from individual species to whole genera.</title>
        <authorList>
            <person name="Goeker M."/>
        </authorList>
    </citation>
    <scope>NUCLEOTIDE SEQUENCE [LARGE SCALE GENOMIC DNA]</scope>
    <source>
        <strain evidence="4 5">DSM 44693</strain>
    </source>
</reference>
<dbReference type="RefSeq" id="WP_253661894.1">
    <property type="nucleotide sequence ID" value="NZ_BAAAJQ010000001.1"/>
</dbReference>
<evidence type="ECO:0000313" key="5">
    <source>
        <dbReference type="Proteomes" id="UP001206895"/>
    </source>
</evidence>
<dbReference type="SUPFAM" id="SSF53335">
    <property type="entry name" value="S-adenosyl-L-methionine-dependent methyltransferases"/>
    <property type="match status" value="1"/>
</dbReference>
<dbReference type="PANTHER" id="PTHR10509:SF14">
    <property type="entry name" value="CAFFEOYL-COA O-METHYLTRANSFERASE 3-RELATED"/>
    <property type="match status" value="1"/>
</dbReference>
<gene>
    <name evidence="4" type="ORF">LX13_002708</name>
</gene>
<dbReference type="CDD" id="cd02440">
    <property type="entry name" value="AdoMet_MTases"/>
    <property type="match status" value="1"/>
</dbReference>
<sequence length="274" mass="29614">MPDGVVAPPRPVTPSTILADELTEICRQLEFAADADPALVDRLRRSRDLAAGMDPYLDVCTTRESPALAELARRTRSADWSTSTAGTGLEQEMLSGHVEGQVLKFLVHLSGATRVLEIGMFTGYSALAMAEALPENGEVLACEMDPEVAHFAQECFEQSEVGRRIAVAVGPASETLERLAAADRQFDLVFIDADKPGYTGYLQQLLDSELLAPGGVIAVDNTLMQGQPWLDDAEVTANGSAIAAFNAALTYDDRIEQVLIPLRDGLTLIRRVDR</sequence>
<dbReference type="Proteomes" id="UP001206895">
    <property type="component" value="Unassembled WGS sequence"/>
</dbReference>